<feature type="domain" description="AMP-dependent synthetase/ligase" evidence="3">
    <location>
        <begin position="14"/>
        <end position="382"/>
    </location>
</feature>
<dbReference type="Pfam" id="PF13193">
    <property type="entry name" value="AMP-binding_C"/>
    <property type="match status" value="1"/>
</dbReference>
<evidence type="ECO:0000256" key="1">
    <source>
        <dbReference type="ARBA" id="ARBA00006432"/>
    </source>
</evidence>
<dbReference type="Pfam" id="PF00501">
    <property type="entry name" value="AMP-binding"/>
    <property type="match status" value="1"/>
</dbReference>
<dbReference type="PANTHER" id="PTHR43201:SF5">
    <property type="entry name" value="MEDIUM-CHAIN ACYL-COA LIGASE ACSF2, MITOCHONDRIAL"/>
    <property type="match status" value="1"/>
</dbReference>
<dbReference type="InterPro" id="IPR020845">
    <property type="entry name" value="AMP-binding_CS"/>
</dbReference>
<dbReference type="GO" id="GO:0006631">
    <property type="term" value="P:fatty acid metabolic process"/>
    <property type="evidence" value="ECO:0007669"/>
    <property type="project" value="TreeGrafter"/>
</dbReference>
<dbReference type="EMBL" id="DTGT01000387">
    <property type="protein sequence ID" value="HGH61978.1"/>
    <property type="molecule type" value="Genomic_DNA"/>
</dbReference>
<dbReference type="GO" id="GO:0031956">
    <property type="term" value="F:medium-chain fatty acid-CoA ligase activity"/>
    <property type="evidence" value="ECO:0007669"/>
    <property type="project" value="TreeGrafter"/>
</dbReference>
<comment type="caution">
    <text evidence="5">The sequence shown here is derived from an EMBL/GenBank/DDBJ whole genome shotgun (WGS) entry which is preliminary data.</text>
</comment>
<dbReference type="SUPFAM" id="SSF56801">
    <property type="entry name" value="Acetyl-CoA synthetase-like"/>
    <property type="match status" value="1"/>
</dbReference>
<evidence type="ECO:0000259" key="3">
    <source>
        <dbReference type="Pfam" id="PF00501"/>
    </source>
</evidence>
<dbReference type="InterPro" id="IPR000873">
    <property type="entry name" value="AMP-dep_synth/lig_dom"/>
</dbReference>
<evidence type="ECO:0000256" key="2">
    <source>
        <dbReference type="ARBA" id="ARBA00022598"/>
    </source>
</evidence>
<gene>
    <name evidence="5" type="ORF">ENV54_11860</name>
</gene>
<dbReference type="InterPro" id="IPR025110">
    <property type="entry name" value="AMP-bd_C"/>
</dbReference>
<evidence type="ECO:0000259" key="4">
    <source>
        <dbReference type="Pfam" id="PF13193"/>
    </source>
</evidence>
<reference evidence="5" key="1">
    <citation type="journal article" date="2020" name="mSystems">
        <title>Genome- and Community-Level Interaction Insights into Carbon Utilization and Element Cycling Functions of Hydrothermarchaeota in Hydrothermal Sediment.</title>
        <authorList>
            <person name="Zhou Z."/>
            <person name="Liu Y."/>
            <person name="Xu W."/>
            <person name="Pan J."/>
            <person name="Luo Z.H."/>
            <person name="Li M."/>
        </authorList>
    </citation>
    <scope>NUCLEOTIDE SEQUENCE [LARGE SCALE GENOMIC DNA]</scope>
    <source>
        <strain evidence="5">SpSt-769</strain>
    </source>
</reference>
<comment type="similarity">
    <text evidence="1">Belongs to the ATP-dependent AMP-binding enzyme family.</text>
</comment>
<protein>
    <submittedName>
        <fullName evidence="5">Long-chain fatty acid--CoA ligase</fullName>
    </submittedName>
</protein>
<sequence>MTVSKWIHMGTILSRQAEQYPDKLGCEDKNRAFSFKEWNDRSCRVANGLQQMGCANGDRFAVIAYNRVEWMEMYAGCAKGGQICVPVMFRLAGPEISYVVNDAGCKAFIVEKPFVPLINSIRDQLPIAPSNYVYLGDPGEPAPEGYIPYEEWLAASSPQEPDIIVDADAPWTFMYTSGTTGKPKGVVRSHESYMAMYYLSNINMGVRTTDKVLMVMPMCHVNSIYYSFAYTLVSAPVCVYNESSFNPEDFLATVAKHKITFVSLVPTHYIMILALPQEVKNKYDVSSMRQLLISSAPARKDTKVAILEFFKNAELWEAYGSTEAGLVTLCRPEDQLRKLGTIGREIFGIDRIKVLDDEGNEVPDGQVGELYARTPMLFKEYWNLPEKTKEVFRGEWFTAGDMCYRDPDGFYVLVDRKANMIISGGENVYPSEVENAVGAHPAVRDVAVIGVPDPKWGEAVHAVVILHHGYTASDELKTEIKKFCRERIAGYKVPKSIDFIADEEMPRTGTGKILHRVLRERYGKWSDH</sequence>
<name>A0A7C4AT40_9BACT</name>
<evidence type="ECO:0000313" key="5">
    <source>
        <dbReference type="EMBL" id="HGH61978.1"/>
    </source>
</evidence>
<proteinExistence type="inferred from homology"/>
<feature type="domain" description="AMP-binding enzyme C-terminal" evidence="4">
    <location>
        <begin position="432"/>
        <end position="512"/>
    </location>
</feature>
<dbReference type="PANTHER" id="PTHR43201">
    <property type="entry name" value="ACYL-COA SYNTHETASE"/>
    <property type="match status" value="1"/>
</dbReference>
<dbReference type="Gene3D" id="3.40.50.12780">
    <property type="entry name" value="N-terminal domain of ligase-like"/>
    <property type="match status" value="1"/>
</dbReference>
<dbReference type="FunFam" id="3.30.300.30:FF:000008">
    <property type="entry name" value="2,3-dihydroxybenzoate-AMP ligase"/>
    <property type="match status" value="1"/>
</dbReference>
<dbReference type="Gene3D" id="3.30.300.30">
    <property type="match status" value="1"/>
</dbReference>
<dbReference type="AlphaFoldDB" id="A0A7C4AT40"/>
<dbReference type="PROSITE" id="PS00455">
    <property type="entry name" value="AMP_BINDING"/>
    <property type="match status" value="1"/>
</dbReference>
<organism evidence="5">
    <name type="scientific">Desulfomonile tiedjei</name>
    <dbReference type="NCBI Taxonomy" id="2358"/>
    <lineage>
        <taxon>Bacteria</taxon>
        <taxon>Pseudomonadati</taxon>
        <taxon>Thermodesulfobacteriota</taxon>
        <taxon>Desulfomonilia</taxon>
        <taxon>Desulfomonilales</taxon>
        <taxon>Desulfomonilaceae</taxon>
        <taxon>Desulfomonile</taxon>
    </lineage>
</organism>
<keyword evidence="2 5" id="KW-0436">Ligase</keyword>
<dbReference type="InterPro" id="IPR042099">
    <property type="entry name" value="ANL_N_sf"/>
</dbReference>
<dbReference type="InterPro" id="IPR045851">
    <property type="entry name" value="AMP-bd_C_sf"/>
</dbReference>
<accession>A0A7C4AT40</accession>